<dbReference type="InterPro" id="IPR047640">
    <property type="entry name" value="RpiR-like"/>
</dbReference>
<dbReference type="SUPFAM" id="SSF53697">
    <property type="entry name" value="SIS domain"/>
    <property type="match status" value="1"/>
</dbReference>
<feature type="domain" description="HTH rpiR-type" evidence="1">
    <location>
        <begin position="4"/>
        <end position="80"/>
    </location>
</feature>
<reference evidence="5" key="1">
    <citation type="submission" date="2016-10" db="EMBL/GenBank/DDBJ databases">
        <authorList>
            <person name="Beylefeld A."/>
            <person name="Abolnik C."/>
        </authorList>
    </citation>
    <scope>NUCLEOTIDE SEQUENCE [LARGE SCALE GENOMIC DNA]</scope>
    <source>
        <strain evidence="5">B359_6</strain>
    </source>
</reference>
<name>A0A1L4FT61_9BACT</name>
<dbReference type="SUPFAM" id="SSF46689">
    <property type="entry name" value="Homeodomain-like"/>
    <property type="match status" value="1"/>
</dbReference>
<dbReference type="GO" id="GO:1901135">
    <property type="term" value="P:carbohydrate derivative metabolic process"/>
    <property type="evidence" value="ECO:0007669"/>
    <property type="project" value="InterPro"/>
</dbReference>
<dbReference type="RefSeq" id="WP_073372105.1">
    <property type="nucleotide sequence ID" value="NZ_CP017813.1"/>
</dbReference>
<evidence type="ECO:0000313" key="5">
    <source>
        <dbReference type="Proteomes" id="UP000184322"/>
    </source>
</evidence>
<dbReference type="Pfam" id="PF01418">
    <property type="entry name" value="HTH_6"/>
    <property type="match status" value="1"/>
</dbReference>
<dbReference type="InterPro" id="IPR009057">
    <property type="entry name" value="Homeodomain-like_sf"/>
</dbReference>
<dbReference type="Gene3D" id="1.10.10.10">
    <property type="entry name" value="Winged helix-like DNA-binding domain superfamily/Winged helix DNA-binding domain"/>
    <property type="match status" value="1"/>
</dbReference>
<dbReference type="Proteomes" id="UP000184322">
    <property type="component" value="Chromosome"/>
</dbReference>
<dbReference type="InterPro" id="IPR036388">
    <property type="entry name" value="WH-like_DNA-bd_sf"/>
</dbReference>
<organism evidence="4 5">
    <name type="scientific">Mycoplasmopsis pullorum</name>
    <dbReference type="NCBI Taxonomy" id="48003"/>
    <lineage>
        <taxon>Bacteria</taxon>
        <taxon>Bacillati</taxon>
        <taxon>Mycoplasmatota</taxon>
        <taxon>Mycoplasmoidales</taxon>
        <taxon>Metamycoplasmataceae</taxon>
        <taxon>Mycoplasmopsis</taxon>
    </lineage>
</organism>
<dbReference type="GO" id="GO:0003700">
    <property type="term" value="F:DNA-binding transcription factor activity"/>
    <property type="evidence" value="ECO:0007669"/>
    <property type="project" value="InterPro"/>
</dbReference>
<proteinExistence type="predicted"/>
<dbReference type="InterPro" id="IPR046348">
    <property type="entry name" value="SIS_dom_sf"/>
</dbReference>
<dbReference type="PANTHER" id="PTHR30514">
    <property type="entry name" value="GLUCOKINASE"/>
    <property type="match status" value="1"/>
</dbReference>
<evidence type="ECO:0000313" key="2">
    <source>
        <dbReference type="EMBL" id="APJ38098.1"/>
    </source>
</evidence>
<dbReference type="PROSITE" id="PS51071">
    <property type="entry name" value="HTH_RPIR"/>
    <property type="match status" value="1"/>
</dbReference>
<keyword evidence="5" id="KW-1185">Reference proteome</keyword>
<dbReference type="GO" id="GO:0097367">
    <property type="term" value="F:carbohydrate derivative binding"/>
    <property type="evidence" value="ECO:0007669"/>
    <property type="project" value="InterPro"/>
</dbReference>
<reference evidence="4" key="2">
    <citation type="submission" date="2016-10" db="EMBL/GenBank/DDBJ databases">
        <authorList>
            <person name="de Groot N.N."/>
        </authorList>
    </citation>
    <scope>NUCLEOTIDE SEQUENCE [LARGE SCALE GENOMIC DNA]</scope>
    <source>
        <strain evidence="4">B359_6</strain>
    </source>
</reference>
<dbReference type="KEGG" id="mpul:BLA55_03990"/>
<dbReference type="STRING" id="48003.BLA55_00080"/>
<evidence type="ECO:0000313" key="3">
    <source>
        <dbReference type="EMBL" id="APJ38757.1"/>
    </source>
</evidence>
<evidence type="ECO:0000259" key="1">
    <source>
        <dbReference type="PROSITE" id="PS51071"/>
    </source>
</evidence>
<dbReference type="KEGG" id="mpul:BLA55_00080"/>
<evidence type="ECO:0000313" key="4">
    <source>
        <dbReference type="EMBL" id="APJ38790.1"/>
    </source>
</evidence>
<dbReference type="AlphaFoldDB" id="A0A1L4FT61"/>
<dbReference type="EMBL" id="CP017813">
    <property type="protein sequence ID" value="APJ38098.1"/>
    <property type="molecule type" value="Genomic_DNA"/>
</dbReference>
<dbReference type="OrthoDB" id="397713at2"/>
<accession>A0A1L4FT61</accession>
<dbReference type="Gene3D" id="3.40.50.10490">
    <property type="entry name" value="Glucose-6-phosphate isomerase like protein, domain 1"/>
    <property type="match status" value="1"/>
</dbReference>
<sequence length="286" mass="33549">MAKQNLIEKKYKSNLSNNQNNRYLIDFIESNPDLVIQLSAKELSVKVFCSQSTLTRFIQSLGFENYRLFQLYIQKRKYIVENNDLELKEEGQLSIHDIINNIHKHYKFSIEDAFERYSENFDNIREYIRRLKYCKNHIIFGIGESSFVGSYLSKNLNKIGITTHNISSVHDFFGLSHVLKDNCFVTVITRSSNTAEIFPVLSHLINNRIRHCVWTRNKSLERNDIRNVLIVNSLPQQHRITSAGSKIGFLFLADLIYFILVNRVDPKFSIFDEINSNIKKWNDSNK</sequence>
<dbReference type="EMBL" id="CP017813">
    <property type="protein sequence ID" value="APJ38757.1"/>
    <property type="molecule type" value="Genomic_DNA"/>
</dbReference>
<protein>
    <recommendedName>
        <fullName evidence="1">HTH rpiR-type domain-containing protein</fullName>
    </recommendedName>
</protein>
<dbReference type="KEGG" id="mpul:BLA55_03795"/>
<dbReference type="GO" id="GO:0003677">
    <property type="term" value="F:DNA binding"/>
    <property type="evidence" value="ECO:0007669"/>
    <property type="project" value="InterPro"/>
</dbReference>
<dbReference type="InterPro" id="IPR000281">
    <property type="entry name" value="HTH_RpiR"/>
</dbReference>
<gene>
    <name evidence="2" type="ORF">BLA55_00080</name>
    <name evidence="3" type="ORF">BLA55_03795</name>
    <name evidence="4" type="ORF">BLA55_03990</name>
</gene>
<dbReference type="PANTHER" id="PTHR30514:SF1">
    <property type="entry name" value="HTH-TYPE TRANSCRIPTIONAL REGULATOR HEXR-RELATED"/>
    <property type="match status" value="1"/>
</dbReference>
<dbReference type="EMBL" id="CP017813">
    <property type="protein sequence ID" value="APJ38790.1"/>
    <property type="molecule type" value="Genomic_DNA"/>
</dbReference>